<sequence>MDTHRGIRIKQLKACAESIMDMEEDIIGQEGLPISW</sequence>
<evidence type="ECO:0000313" key="1">
    <source>
        <dbReference type="EMBL" id="DAD73190.1"/>
    </source>
</evidence>
<reference evidence="1" key="1">
    <citation type="journal article" date="2021" name="Proc. Natl. Acad. Sci. U.S.A.">
        <title>A Catalog of Tens of Thousands of Viruses from Human Metagenomes Reveals Hidden Associations with Chronic Diseases.</title>
        <authorList>
            <person name="Tisza M.J."/>
            <person name="Buck C.B."/>
        </authorList>
    </citation>
    <scope>NUCLEOTIDE SEQUENCE</scope>
    <source>
        <strain evidence="1">Ct25F5</strain>
    </source>
</reference>
<protein>
    <submittedName>
        <fullName evidence="1">Uncharacterized protein</fullName>
    </submittedName>
</protein>
<name>A0A8S5LT76_9CAUD</name>
<dbReference type="EMBL" id="BK014731">
    <property type="protein sequence ID" value="DAD73190.1"/>
    <property type="molecule type" value="Genomic_DNA"/>
</dbReference>
<accession>A0A8S5LT76</accession>
<proteinExistence type="predicted"/>
<organism evidence="1">
    <name type="scientific">Myoviridae sp. ct25F5</name>
    <dbReference type="NCBI Taxonomy" id="2826604"/>
    <lineage>
        <taxon>Viruses</taxon>
        <taxon>Duplodnaviria</taxon>
        <taxon>Heunggongvirae</taxon>
        <taxon>Uroviricota</taxon>
        <taxon>Caudoviricetes</taxon>
    </lineage>
</organism>